<sequence>MKVVFFGTPDYVVPIAEALFKEFRTTKEKGVVAVVTQAPKPAGREKKIEYSAVDTWAYKHKIPIFHNFEKLPEAELGVVAAYGKIIPKSVIEHFLKGILNVHPSLLPQYRGASPIQAAIAAGEAETGVTVIKMDELMDHGPIISSFKEEIGSEDTNETLRTRLFERSAEFLISLIPSYISGKIKPKDQNHKEATFTKLITKDNGFIKEPFADPVKTEGLFRAFDPWPGIWTYVNINKEQKRLKILKLHLEKLMPNHYSLVPDIVQLEGKKPVTWEEFKKGYPNFKL</sequence>
<dbReference type="Gene3D" id="3.40.50.12230">
    <property type="match status" value="1"/>
</dbReference>
<dbReference type="SUPFAM" id="SSF50486">
    <property type="entry name" value="FMT C-terminal domain-like"/>
    <property type="match status" value="1"/>
</dbReference>
<evidence type="ECO:0000313" key="4">
    <source>
        <dbReference type="Proteomes" id="UP000178870"/>
    </source>
</evidence>
<dbReference type="Proteomes" id="UP000178870">
    <property type="component" value="Unassembled WGS sequence"/>
</dbReference>
<comment type="caution">
    <text evidence="3">The sequence shown here is derived from an EMBL/GenBank/DDBJ whole genome shotgun (WGS) entry which is preliminary data.</text>
</comment>
<feature type="domain" description="Formyl transferase N-terminal" evidence="2">
    <location>
        <begin position="1"/>
        <end position="173"/>
    </location>
</feature>
<dbReference type="InterPro" id="IPR002376">
    <property type="entry name" value="Formyl_transf_N"/>
</dbReference>
<evidence type="ECO:0000259" key="2">
    <source>
        <dbReference type="Pfam" id="PF00551"/>
    </source>
</evidence>
<gene>
    <name evidence="3" type="ORF">A2803_00420</name>
</gene>
<evidence type="ECO:0000313" key="3">
    <source>
        <dbReference type="EMBL" id="OGM31612.1"/>
    </source>
</evidence>
<proteinExistence type="predicted"/>
<dbReference type="EC" id="2.1.2.9" evidence="1"/>
<name>A0A1F7YW91_9BACT</name>
<dbReference type="InterPro" id="IPR011034">
    <property type="entry name" value="Formyl_transferase-like_C_sf"/>
</dbReference>
<accession>A0A1F7YW91</accession>
<protein>
    <recommendedName>
        <fullName evidence="1">methionyl-tRNA formyltransferase</fullName>
        <ecNumber evidence="1">2.1.2.9</ecNumber>
    </recommendedName>
</protein>
<dbReference type="InterPro" id="IPR001555">
    <property type="entry name" value="GART_AS"/>
</dbReference>
<dbReference type="InterPro" id="IPR041711">
    <property type="entry name" value="Met-tRNA-FMT_N"/>
</dbReference>
<dbReference type="CDD" id="cd08646">
    <property type="entry name" value="FMT_core_Met-tRNA-FMT_N"/>
    <property type="match status" value="1"/>
</dbReference>
<dbReference type="PANTHER" id="PTHR11138:SF5">
    <property type="entry name" value="METHIONYL-TRNA FORMYLTRANSFERASE, MITOCHONDRIAL"/>
    <property type="match status" value="1"/>
</dbReference>
<dbReference type="EMBL" id="MGGP01000023">
    <property type="protein sequence ID" value="OGM31612.1"/>
    <property type="molecule type" value="Genomic_DNA"/>
</dbReference>
<dbReference type="AlphaFoldDB" id="A0A1F7YW91"/>
<dbReference type="InterPro" id="IPR036477">
    <property type="entry name" value="Formyl_transf_N_sf"/>
</dbReference>
<dbReference type="SUPFAM" id="SSF53328">
    <property type="entry name" value="Formyltransferase"/>
    <property type="match status" value="1"/>
</dbReference>
<organism evidence="3 4">
    <name type="scientific">Candidatus Woesebacteria bacterium RIFCSPHIGHO2_01_FULL_44_21</name>
    <dbReference type="NCBI Taxonomy" id="1802503"/>
    <lineage>
        <taxon>Bacteria</taxon>
        <taxon>Candidatus Woeseibacteriota</taxon>
    </lineage>
</organism>
<dbReference type="Pfam" id="PF00551">
    <property type="entry name" value="Formyl_trans_N"/>
    <property type="match status" value="1"/>
</dbReference>
<dbReference type="GO" id="GO:0004479">
    <property type="term" value="F:methionyl-tRNA formyltransferase activity"/>
    <property type="evidence" value="ECO:0007669"/>
    <property type="project" value="UniProtKB-EC"/>
</dbReference>
<dbReference type="PROSITE" id="PS00373">
    <property type="entry name" value="GART"/>
    <property type="match status" value="1"/>
</dbReference>
<dbReference type="PANTHER" id="PTHR11138">
    <property type="entry name" value="METHIONYL-TRNA FORMYLTRANSFERASE"/>
    <property type="match status" value="1"/>
</dbReference>
<dbReference type="GO" id="GO:0005829">
    <property type="term" value="C:cytosol"/>
    <property type="evidence" value="ECO:0007669"/>
    <property type="project" value="TreeGrafter"/>
</dbReference>
<reference evidence="3 4" key="1">
    <citation type="journal article" date="2016" name="Nat. Commun.">
        <title>Thousands of microbial genomes shed light on interconnected biogeochemical processes in an aquifer system.</title>
        <authorList>
            <person name="Anantharaman K."/>
            <person name="Brown C.T."/>
            <person name="Hug L.A."/>
            <person name="Sharon I."/>
            <person name="Castelle C.J."/>
            <person name="Probst A.J."/>
            <person name="Thomas B.C."/>
            <person name="Singh A."/>
            <person name="Wilkins M.J."/>
            <person name="Karaoz U."/>
            <person name="Brodie E.L."/>
            <person name="Williams K.H."/>
            <person name="Hubbard S.S."/>
            <person name="Banfield J.F."/>
        </authorList>
    </citation>
    <scope>NUCLEOTIDE SEQUENCE [LARGE SCALE GENOMIC DNA]</scope>
</reference>
<evidence type="ECO:0000256" key="1">
    <source>
        <dbReference type="ARBA" id="ARBA00012261"/>
    </source>
</evidence>